<dbReference type="AlphaFoldDB" id="A0A914RMM1"/>
<evidence type="ECO:0000313" key="3">
    <source>
        <dbReference type="WBParaSite" id="PEQ_0000312501-mRNA-1"/>
    </source>
</evidence>
<dbReference type="Proteomes" id="UP000887564">
    <property type="component" value="Unplaced"/>
</dbReference>
<sequence length="413" mass="46146">MLRSFTHTFHRHSKKRRTNSDLMAKELRSAIERAQWGELNSKTERSEENMEQIIAASERRSSCHSDLHQTDLDSDTDDEDCILPRVELEEATPSTCELEERLPMARTSSDVSDQYITDENGVLFVQFVLHFLTHLHYEVNIAPSQSTSITGGSDELKSTLPSKLESYLEAFGEKSAGQKKRASILTHFFLTHKAPGPGTIKSTRRVLIVEPKEGPLQMGGADEKIDGDFEDIDHINGDTAAQAAQDSCSHNYDDLSEVASKGHSPQTTMSDGIMSNQELAMVHHENTIQQHIVEKCNVWIDDDDESFTALSRSVQAADGEPVFATSDGEPASTASTSHPVQRRESASFFISHENEQIEDVQGSMFTYHRPRRSVSDVIPPRAFHNMPMEQEMRNAILEKDYGTSSSSAAENFI</sequence>
<feature type="region of interest" description="Disordered" evidence="1">
    <location>
        <begin position="57"/>
        <end position="78"/>
    </location>
</feature>
<keyword evidence="2" id="KW-1185">Reference proteome</keyword>
<feature type="region of interest" description="Disordered" evidence="1">
    <location>
        <begin position="321"/>
        <end position="342"/>
    </location>
</feature>
<feature type="compositionally biased region" description="Basic and acidic residues" evidence="1">
    <location>
        <begin position="57"/>
        <end position="71"/>
    </location>
</feature>
<accession>A0A914RMM1</accession>
<evidence type="ECO:0000313" key="2">
    <source>
        <dbReference type="Proteomes" id="UP000887564"/>
    </source>
</evidence>
<proteinExistence type="predicted"/>
<reference evidence="3" key="1">
    <citation type="submission" date="2022-11" db="UniProtKB">
        <authorList>
            <consortium name="WormBaseParasite"/>
        </authorList>
    </citation>
    <scope>IDENTIFICATION</scope>
</reference>
<name>A0A914RMM1_PAREQ</name>
<protein>
    <submittedName>
        <fullName evidence="3">R3H domain-containing protein</fullName>
    </submittedName>
</protein>
<organism evidence="2 3">
    <name type="scientific">Parascaris equorum</name>
    <name type="common">Equine roundworm</name>
    <dbReference type="NCBI Taxonomy" id="6256"/>
    <lineage>
        <taxon>Eukaryota</taxon>
        <taxon>Metazoa</taxon>
        <taxon>Ecdysozoa</taxon>
        <taxon>Nematoda</taxon>
        <taxon>Chromadorea</taxon>
        <taxon>Rhabditida</taxon>
        <taxon>Spirurina</taxon>
        <taxon>Ascaridomorpha</taxon>
        <taxon>Ascaridoidea</taxon>
        <taxon>Ascarididae</taxon>
        <taxon>Parascaris</taxon>
    </lineage>
</organism>
<evidence type="ECO:0000256" key="1">
    <source>
        <dbReference type="SAM" id="MobiDB-lite"/>
    </source>
</evidence>
<dbReference type="WBParaSite" id="PEQ_0000312501-mRNA-1">
    <property type="protein sequence ID" value="PEQ_0000312501-mRNA-1"/>
    <property type="gene ID" value="PEQ_0000312501"/>
</dbReference>